<keyword evidence="6" id="KW-0249">Electron transport</keyword>
<dbReference type="InterPro" id="IPR006806">
    <property type="entry name" value="NDUFA5"/>
</dbReference>
<reference evidence="10" key="1">
    <citation type="submission" date="2021-01" db="EMBL/GenBank/DDBJ databases">
        <authorList>
            <person name="Corre E."/>
            <person name="Pelletier E."/>
            <person name="Niang G."/>
            <person name="Scheremetjew M."/>
            <person name="Finn R."/>
            <person name="Kale V."/>
            <person name="Holt S."/>
            <person name="Cochrane G."/>
            <person name="Meng A."/>
            <person name="Brown T."/>
            <person name="Cohen L."/>
        </authorList>
    </citation>
    <scope>NUCLEOTIDE SEQUENCE</scope>
    <source>
        <strain evidence="10">Isolate 1302-5</strain>
    </source>
</reference>
<evidence type="ECO:0000256" key="6">
    <source>
        <dbReference type="ARBA" id="ARBA00022982"/>
    </source>
</evidence>
<evidence type="ECO:0000256" key="1">
    <source>
        <dbReference type="ARBA" id="ARBA00004443"/>
    </source>
</evidence>
<dbReference type="GO" id="GO:0022904">
    <property type="term" value="P:respiratory electron transport chain"/>
    <property type="evidence" value="ECO:0007669"/>
    <property type="project" value="InterPro"/>
</dbReference>
<feature type="region of interest" description="Disordered" evidence="9">
    <location>
        <begin position="154"/>
        <end position="185"/>
    </location>
</feature>
<evidence type="ECO:0000256" key="4">
    <source>
        <dbReference type="ARBA" id="ARBA00022660"/>
    </source>
</evidence>
<evidence type="ECO:0000256" key="7">
    <source>
        <dbReference type="ARBA" id="ARBA00023128"/>
    </source>
</evidence>
<protein>
    <recommendedName>
        <fullName evidence="11">NADH dehydrogenase [ubiquinone] 1 alpha subcomplex subunit 5</fullName>
    </recommendedName>
</protein>
<keyword evidence="7" id="KW-0496">Mitochondrion</keyword>
<dbReference type="EMBL" id="HBKQ01037212">
    <property type="protein sequence ID" value="CAE2258894.1"/>
    <property type="molecule type" value="Transcribed_RNA"/>
</dbReference>
<keyword evidence="3" id="KW-0813">Transport</keyword>
<sequence length="185" mass="20763">MHRLVLSAVRTASRAASRPRAHVASFSAVQYRSFSSEEIIPGVGKGKTSTGLVGVPVDHDAVPKIIVKYQALLDKMAASDMPPEAEYRQVIEKISRYRIKAAQENLDDPEKVEELCNCGQVEELVEQADDEMMVLDMYLKERWWEYVKDVPIEYDPASPGDDQDGVDWEVPPEKNEEAKAAEAKK</sequence>
<dbReference type="PANTHER" id="PTHR12653:SF0">
    <property type="entry name" value="NADH DEHYDROGENASE [UBIQUINONE] 1 ALPHA SUBCOMPLEX SUBUNIT 5"/>
    <property type="match status" value="1"/>
</dbReference>
<comment type="subcellular location">
    <subcellularLocation>
        <location evidence="1">Mitochondrion inner membrane</location>
        <topology evidence="1">Peripheral membrane protein</topology>
        <orientation evidence="1">Matrix side</orientation>
    </subcellularLocation>
</comment>
<keyword evidence="5" id="KW-0999">Mitochondrion inner membrane</keyword>
<dbReference type="Pfam" id="PF04716">
    <property type="entry name" value="ETC_C1_NDUFA5"/>
    <property type="match status" value="1"/>
</dbReference>
<evidence type="ECO:0000256" key="2">
    <source>
        <dbReference type="ARBA" id="ARBA00010261"/>
    </source>
</evidence>
<evidence type="ECO:0000256" key="5">
    <source>
        <dbReference type="ARBA" id="ARBA00022792"/>
    </source>
</evidence>
<keyword evidence="8" id="KW-0472">Membrane</keyword>
<evidence type="ECO:0000256" key="9">
    <source>
        <dbReference type="SAM" id="MobiDB-lite"/>
    </source>
</evidence>
<organism evidence="10">
    <name type="scientific">Odontella aurita</name>
    <dbReference type="NCBI Taxonomy" id="265563"/>
    <lineage>
        <taxon>Eukaryota</taxon>
        <taxon>Sar</taxon>
        <taxon>Stramenopiles</taxon>
        <taxon>Ochrophyta</taxon>
        <taxon>Bacillariophyta</taxon>
        <taxon>Mediophyceae</taxon>
        <taxon>Biddulphiophycidae</taxon>
        <taxon>Eupodiscales</taxon>
        <taxon>Odontellaceae</taxon>
        <taxon>Odontella</taxon>
    </lineage>
</organism>
<evidence type="ECO:0000256" key="8">
    <source>
        <dbReference type="ARBA" id="ARBA00023136"/>
    </source>
</evidence>
<evidence type="ECO:0000256" key="3">
    <source>
        <dbReference type="ARBA" id="ARBA00022448"/>
    </source>
</evidence>
<keyword evidence="4" id="KW-0679">Respiratory chain</keyword>
<comment type="similarity">
    <text evidence="2">Belongs to the complex I NDUFA5 subunit family.</text>
</comment>
<gene>
    <name evidence="10" type="ORF">OAUR00152_LOCUS25680</name>
</gene>
<accession>A0A7S4N1U0</accession>
<dbReference type="GO" id="GO:0005743">
    <property type="term" value="C:mitochondrial inner membrane"/>
    <property type="evidence" value="ECO:0007669"/>
    <property type="project" value="UniProtKB-SubCell"/>
</dbReference>
<proteinExistence type="inferred from homology"/>
<dbReference type="AlphaFoldDB" id="A0A7S4N1U0"/>
<evidence type="ECO:0008006" key="11">
    <source>
        <dbReference type="Google" id="ProtNLM"/>
    </source>
</evidence>
<dbReference type="PANTHER" id="PTHR12653">
    <property type="entry name" value="NADH-UBIQUINONE OXIDOREDUCTASE 13 KD-B SUBUNIT"/>
    <property type="match status" value="1"/>
</dbReference>
<evidence type="ECO:0000313" key="10">
    <source>
        <dbReference type="EMBL" id="CAE2258894.1"/>
    </source>
</evidence>
<name>A0A7S4N1U0_9STRA</name>
<feature type="compositionally biased region" description="Basic and acidic residues" evidence="9">
    <location>
        <begin position="171"/>
        <end position="185"/>
    </location>
</feature>